<reference evidence="3" key="1">
    <citation type="journal article" date="2019" name="Int. J. Syst. Evol. Microbiol.">
        <title>The Global Catalogue of Microorganisms (GCM) 10K type strain sequencing project: providing services to taxonomists for standard genome sequencing and annotation.</title>
        <authorList>
            <consortium name="The Broad Institute Genomics Platform"/>
            <consortium name="The Broad Institute Genome Sequencing Center for Infectious Disease"/>
            <person name="Wu L."/>
            <person name="Ma J."/>
        </authorList>
    </citation>
    <scope>NUCLEOTIDE SEQUENCE [LARGE SCALE GENOMIC DNA]</scope>
    <source>
        <strain evidence="3">CCM 8689</strain>
    </source>
</reference>
<dbReference type="Gene3D" id="1.10.260.40">
    <property type="entry name" value="lambda repressor-like DNA-binding domains"/>
    <property type="match status" value="1"/>
</dbReference>
<comment type="caution">
    <text evidence="2">The sequence shown here is derived from an EMBL/GenBank/DDBJ whole genome shotgun (WGS) entry which is preliminary data.</text>
</comment>
<organism evidence="2 3">
    <name type="scientific">Pedobacter jamesrossensis</name>
    <dbReference type="NCBI Taxonomy" id="1908238"/>
    <lineage>
        <taxon>Bacteria</taxon>
        <taxon>Pseudomonadati</taxon>
        <taxon>Bacteroidota</taxon>
        <taxon>Sphingobacteriia</taxon>
        <taxon>Sphingobacteriales</taxon>
        <taxon>Sphingobacteriaceae</taxon>
        <taxon>Pedobacter</taxon>
    </lineage>
</organism>
<dbReference type="EMBL" id="JBHSBY010000036">
    <property type="protein sequence ID" value="MFC4196631.1"/>
    <property type="molecule type" value="Genomic_DNA"/>
</dbReference>
<dbReference type="InterPro" id="IPR010982">
    <property type="entry name" value="Lambda_DNA-bd_dom_sf"/>
</dbReference>
<evidence type="ECO:0000259" key="1">
    <source>
        <dbReference type="PROSITE" id="PS50943"/>
    </source>
</evidence>
<proteinExistence type="predicted"/>
<dbReference type="RefSeq" id="WP_378959967.1">
    <property type="nucleotide sequence ID" value="NZ_JBHSBY010000036.1"/>
</dbReference>
<sequence>MDYSGLTDIMFANLLGISDKQLRLIKSNKAEFSIDTINKASEFFTVSINKINSEDLEIDVCFREKLALKHKNNIEYYTLLESRPTLRHAIRFTLLENSDFRSNGFITSEIRNLFLEKEWDFSSGYISTGMARNKDLVEIAGKKIIKGKEVHIYKHYCPIKIRFDKNSLFIDEYLVFSKLTEKSTPTHQ</sequence>
<gene>
    <name evidence="2" type="ORF">ACFOUY_07975</name>
</gene>
<accession>A0ABV8NIM1</accession>
<evidence type="ECO:0000313" key="3">
    <source>
        <dbReference type="Proteomes" id="UP001595792"/>
    </source>
</evidence>
<feature type="non-terminal residue" evidence="2">
    <location>
        <position position="188"/>
    </location>
</feature>
<dbReference type="InterPro" id="IPR001387">
    <property type="entry name" value="Cro/C1-type_HTH"/>
</dbReference>
<protein>
    <recommendedName>
        <fullName evidence="1">HTH cro/C1-type domain-containing protein</fullName>
    </recommendedName>
</protein>
<feature type="domain" description="HTH cro/C1-type" evidence="1">
    <location>
        <begin position="11"/>
        <end position="51"/>
    </location>
</feature>
<dbReference type="PROSITE" id="PS50943">
    <property type="entry name" value="HTH_CROC1"/>
    <property type="match status" value="1"/>
</dbReference>
<name>A0ABV8NIM1_9SPHI</name>
<keyword evidence="3" id="KW-1185">Reference proteome</keyword>
<evidence type="ECO:0000313" key="2">
    <source>
        <dbReference type="EMBL" id="MFC4196631.1"/>
    </source>
</evidence>
<dbReference type="Proteomes" id="UP001595792">
    <property type="component" value="Unassembled WGS sequence"/>
</dbReference>